<feature type="domain" description="VIT" evidence="6">
    <location>
        <begin position="15"/>
        <end position="145"/>
    </location>
</feature>
<evidence type="ECO:0000313" key="7">
    <source>
        <dbReference type="EMBL" id="GAT51047.1"/>
    </source>
</evidence>
<dbReference type="PANTHER" id="PTHR45737:SF6">
    <property type="entry name" value="VON WILLEBRAND FACTOR A DOMAIN-CONTAINING PROTEIN 5A"/>
    <property type="match status" value="1"/>
</dbReference>
<feature type="region of interest" description="Disordered" evidence="4">
    <location>
        <begin position="695"/>
        <end position="722"/>
    </location>
</feature>
<evidence type="ECO:0000256" key="1">
    <source>
        <dbReference type="ARBA" id="ARBA00004286"/>
    </source>
</evidence>
<dbReference type="PROSITE" id="PS50234">
    <property type="entry name" value="VWFA"/>
    <property type="match status" value="1"/>
</dbReference>
<dbReference type="Pfam" id="PF01975">
    <property type="entry name" value="SurE"/>
    <property type="match status" value="1"/>
</dbReference>
<dbReference type="InterPro" id="IPR036523">
    <property type="entry name" value="SurE-like_sf"/>
</dbReference>
<dbReference type="SUPFAM" id="SSF64167">
    <property type="entry name" value="SurE-like"/>
    <property type="match status" value="1"/>
</dbReference>
<keyword evidence="8" id="KW-1185">Reference proteome</keyword>
<dbReference type="NCBIfam" id="TIGR00087">
    <property type="entry name" value="surE"/>
    <property type="match status" value="1"/>
</dbReference>
<dbReference type="Pfam" id="PF13768">
    <property type="entry name" value="VWA_3"/>
    <property type="match status" value="1"/>
</dbReference>
<dbReference type="InterPro" id="IPR002035">
    <property type="entry name" value="VWF_A"/>
</dbReference>
<dbReference type="SUPFAM" id="SSF53300">
    <property type="entry name" value="vWA-like"/>
    <property type="match status" value="1"/>
</dbReference>
<sequence>MRTKYRPASVDTFGLYYHPAAQPGVQANIPLLSVGVAATIKDLAAQVKITQTFVYERAHTGAVDATYSLPIPARAAVCSFVLKQEDRKVIGHVEGKKEAKEQYDKAVSEGKTAALLEQTTPDVFKVAVGNIKPKALVVVELVYATPLSEDEENDSWRFHLPTSIGARYGDAPTFDLQPYFPTWSSVPQFLEIKTSIETVAPIAKIGCPSHTVDTELGPDPTLPNAAELPFARYARVSLTSDSALDKDFVLTLKSAGVDAPRCVAELHASEPTVALSLSMVPRFTLPDIPRQEFVFLVDRSGSMEGDRISAARKALVVMLRSLPAADTLIQIASFGNDCTFLWKSGSRAYNQDTLDTATKHVDRLRADMGGTEIRSALAQVFKARQSDRPTSVIVLTDGEAWDLDGVLDEVKGAVGAAGASESAQADLRVSVLGIGDSVSTVMCQGIARVGNGTCQLVGDNEASFTGKIARMLKAARMPLISDVKVDWGVESASTASVEEVDDFEIVEKEVEEPTKNNEVAPLNIFDESVDPMHVDQQVVPLAPPVELPPVPYIQQSPFKIHTISPGIRLNIYAIIQDKVVPDTVTLTGKTAAGAEIRLPIKVTLSNLPNEPGAPPAVHALAARNIIQDLEDGKHAIQISDEDLRQRTVNACIVRLGKTYAIASSQTSFVAVDETSGEDVQARAYYQVDALGTVGGVVPGSSRGGRTRQTARKSTGGKAPRKQLATISAARKTAISVPVHKQPVASAGSEEEDGHDDFLDDAQSESEDDEEEADGDSEPALKKLRTDADPLDAVEALIRLQSFDGSFNEKVLSHLEFTVPTQDAVATMPGGLAEVVVATAFAAAYLNARIGLKVEKDVWEAVYDKARAFMEASLAGGEAITVDELLEKAASVLACRTDRSALFTRNLHEVQTRSTHPLVGVRFFSTRVLGHAPPPLPRMASRIISRKIHEEVATTMRQEEYPGGFPASSAFAASTKILVTNDDGWAVANIRAAFAALRAAGYHVLMSAPANNESGTGSSMATPTVLNTTCEFDTCPIGAPAEGFNHSDPIFWYVNSFPASSVEFGLQKLAPEFFHSKPDLVFAGPNVGNNLGPTVLISGTVGAATEAALEGIPAIAFSGDTGSQISFTTLSNTSSPLTLASNLYAELSLKIVDTILASPGPILPKGIALNVNYPSTQNCSKVEDSKFVLTRINPPAAGTVDVKTCGETQLPTESDAIATPGACINTISVFNASTKADVDAGTQKFVLEKLERILSCLPSSS</sequence>
<dbReference type="PROSITE" id="PS51468">
    <property type="entry name" value="VIT"/>
    <property type="match status" value="1"/>
</dbReference>
<dbReference type="Proteomes" id="UP000815677">
    <property type="component" value="Unassembled WGS sequence"/>
</dbReference>
<evidence type="ECO:0000256" key="2">
    <source>
        <dbReference type="ARBA" id="ARBA00022454"/>
    </source>
</evidence>
<dbReference type="InterPro" id="IPR000164">
    <property type="entry name" value="Histone_H3/CENP-A"/>
</dbReference>
<proteinExistence type="predicted"/>
<keyword evidence="3" id="KW-0544">Nucleosome core</keyword>
<dbReference type="InterPro" id="IPR013694">
    <property type="entry name" value="VIT"/>
</dbReference>
<dbReference type="PRINTS" id="PR00622">
    <property type="entry name" value="HISTONEH3"/>
</dbReference>
<dbReference type="PROSITE" id="PS00322">
    <property type="entry name" value="HISTONE_H3_1"/>
    <property type="match status" value="1"/>
</dbReference>
<feature type="domain" description="VWFA" evidence="5">
    <location>
        <begin position="292"/>
        <end position="483"/>
    </location>
</feature>
<reference evidence="7" key="1">
    <citation type="submission" date="2014-09" db="EMBL/GenBank/DDBJ databases">
        <title>Genome sequence of the luminous mushroom Mycena chlorophos for searching fungal bioluminescence genes.</title>
        <authorList>
            <person name="Tanaka Y."/>
            <person name="Kasuga D."/>
            <person name="Oba Y."/>
            <person name="Hase S."/>
            <person name="Sato K."/>
            <person name="Oba Y."/>
            <person name="Sakakibara Y."/>
        </authorList>
    </citation>
    <scope>NUCLEOTIDE SEQUENCE</scope>
</reference>
<dbReference type="EMBL" id="DF846888">
    <property type="protein sequence ID" value="GAT51047.1"/>
    <property type="molecule type" value="Genomic_DNA"/>
</dbReference>
<dbReference type="Pfam" id="PF08487">
    <property type="entry name" value="VIT"/>
    <property type="match status" value="1"/>
</dbReference>
<feature type="region of interest" description="Disordered" evidence="4">
    <location>
        <begin position="737"/>
        <end position="785"/>
    </location>
</feature>
<evidence type="ECO:0000259" key="6">
    <source>
        <dbReference type="PROSITE" id="PS51468"/>
    </source>
</evidence>
<evidence type="ECO:0000313" key="8">
    <source>
        <dbReference type="Proteomes" id="UP000815677"/>
    </source>
</evidence>
<dbReference type="SMART" id="SM00327">
    <property type="entry name" value="VWA"/>
    <property type="match status" value="1"/>
</dbReference>
<dbReference type="SMART" id="SM00609">
    <property type="entry name" value="VIT"/>
    <property type="match status" value="1"/>
</dbReference>
<dbReference type="InterPro" id="IPR036465">
    <property type="entry name" value="vWFA_dom_sf"/>
</dbReference>
<protein>
    <submittedName>
        <fullName evidence="7">Uncharacterized protein</fullName>
    </submittedName>
</protein>
<dbReference type="PANTHER" id="PTHR45737">
    <property type="entry name" value="VON WILLEBRAND FACTOR A DOMAIN-CONTAINING PROTEIN 5A"/>
    <property type="match status" value="1"/>
</dbReference>
<dbReference type="InterPro" id="IPR002828">
    <property type="entry name" value="SurE-like_Pase/nucleotidase"/>
</dbReference>
<gene>
    <name evidence="7" type="ORF">MCHLO_08223</name>
</gene>
<accession>A0ABQ0LIX5</accession>
<keyword evidence="2" id="KW-0158">Chromosome</keyword>
<evidence type="ECO:0000256" key="3">
    <source>
        <dbReference type="ARBA" id="ARBA00023269"/>
    </source>
</evidence>
<organism evidence="7 8">
    <name type="scientific">Mycena chlorophos</name>
    <name type="common">Agaric fungus</name>
    <name type="synonym">Agaricus chlorophos</name>
    <dbReference type="NCBI Taxonomy" id="658473"/>
    <lineage>
        <taxon>Eukaryota</taxon>
        <taxon>Fungi</taxon>
        <taxon>Dikarya</taxon>
        <taxon>Basidiomycota</taxon>
        <taxon>Agaricomycotina</taxon>
        <taxon>Agaricomycetes</taxon>
        <taxon>Agaricomycetidae</taxon>
        <taxon>Agaricales</taxon>
        <taxon>Marasmiineae</taxon>
        <taxon>Mycenaceae</taxon>
        <taxon>Mycena</taxon>
    </lineage>
</organism>
<name>A0ABQ0LIX5_MYCCL</name>
<comment type="subcellular location">
    <subcellularLocation>
        <location evidence="1">Chromosome</location>
    </subcellularLocation>
</comment>
<evidence type="ECO:0000259" key="5">
    <source>
        <dbReference type="PROSITE" id="PS50234"/>
    </source>
</evidence>
<evidence type="ECO:0000256" key="4">
    <source>
        <dbReference type="SAM" id="MobiDB-lite"/>
    </source>
</evidence>
<dbReference type="Gene3D" id="3.40.1210.10">
    <property type="entry name" value="Survival protein SurE-like phosphatase/nucleotidase"/>
    <property type="match status" value="1"/>
</dbReference>
<feature type="compositionally biased region" description="Acidic residues" evidence="4">
    <location>
        <begin position="748"/>
        <end position="776"/>
    </location>
</feature>
<dbReference type="Gene3D" id="3.40.50.410">
    <property type="entry name" value="von Willebrand factor, type A domain"/>
    <property type="match status" value="1"/>
</dbReference>
<keyword evidence="3" id="KW-0238">DNA-binding</keyword>